<evidence type="ECO:0000313" key="2">
    <source>
        <dbReference type="EMBL" id="GAA2125681.1"/>
    </source>
</evidence>
<evidence type="ECO:0000259" key="1">
    <source>
        <dbReference type="PROSITE" id="PS50943"/>
    </source>
</evidence>
<accession>A0ABP5K1D0</accession>
<keyword evidence="3" id="KW-1185">Reference proteome</keyword>
<comment type="caution">
    <text evidence="2">The sequence shown here is derived from an EMBL/GenBank/DDBJ whole genome shotgun (WGS) entry which is preliminary data.</text>
</comment>
<dbReference type="SUPFAM" id="SSF47413">
    <property type="entry name" value="lambda repressor-like DNA-binding domains"/>
    <property type="match status" value="1"/>
</dbReference>
<dbReference type="Pfam" id="PF13560">
    <property type="entry name" value="HTH_31"/>
    <property type="match status" value="1"/>
</dbReference>
<dbReference type="SMART" id="SM00530">
    <property type="entry name" value="HTH_XRE"/>
    <property type="match status" value="1"/>
</dbReference>
<dbReference type="EMBL" id="BAAANS010000112">
    <property type="protein sequence ID" value="GAA2125681.1"/>
    <property type="molecule type" value="Genomic_DNA"/>
</dbReference>
<protein>
    <submittedName>
        <fullName evidence="2">Helix-turn-helix transcriptional regulator</fullName>
    </submittedName>
</protein>
<sequence>MNLKPLTPEASPRDAFGAELRSAREELGISQDELAMRMGYSSGHISSVETGRKPPTLPLARKVDQALGAGTKFVNLAQGVRANSMLRGFSHYVPFEAKAIEIRVFEIGTIPGLLQTDAYTAELVAASIARGAATEAASNDWLRVMAQRKKLLTRESPPELYVIIDESCIRRPIGGPEGMAAQLDHLLEVSALPHVTLQVAPYSLGANRGLNLPAYLLQLPDRSVAAYSEAAHERLFERDPAAIRPLLTAYYHLQVEALSQEASRAFIRKVRAELLATAPQ</sequence>
<reference evidence="3" key="1">
    <citation type="journal article" date="2019" name="Int. J. Syst. Evol. Microbiol.">
        <title>The Global Catalogue of Microorganisms (GCM) 10K type strain sequencing project: providing services to taxonomists for standard genome sequencing and annotation.</title>
        <authorList>
            <consortium name="The Broad Institute Genomics Platform"/>
            <consortium name="The Broad Institute Genome Sequencing Center for Infectious Disease"/>
            <person name="Wu L."/>
            <person name="Ma J."/>
        </authorList>
    </citation>
    <scope>NUCLEOTIDE SEQUENCE [LARGE SCALE GENOMIC DNA]</scope>
    <source>
        <strain evidence="3">JCM 14559</strain>
    </source>
</reference>
<proteinExistence type="predicted"/>
<dbReference type="InterPro" id="IPR010982">
    <property type="entry name" value="Lambda_DNA-bd_dom_sf"/>
</dbReference>
<dbReference type="InterPro" id="IPR001387">
    <property type="entry name" value="Cro/C1-type_HTH"/>
</dbReference>
<dbReference type="RefSeq" id="WP_344559351.1">
    <property type="nucleotide sequence ID" value="NZ_BAAANS010000112.1"/>
</dbReference>
<dbReference type="Pfam" id="PF19054">
    <property type="entry name" value="DUF5753"/>
    <property type="match status" value="1"/>
</dbReference>
<dbReference type="Proteomes" id="UP001500897">
    <property type="component" value="Unassembled WGS sequence"/>
</dbReference>
<gene>
    <name evidence="2" type="ORF">GCM10009759_77790</name>
</gene>
<feature type="domain" description="HTH cro/C1-type" evidence="1">
    <location>
        <begin position="20"/>
        <end position="74"/>
    </location>
</feature>
<dbReference type="Gene3D" id="1.10.260.40">
    <property type="entry name" value="lambda repressor-like DNA-binding domains"/>
    <property type="match status" value="1"/>
</dbReference>
<dbReference type="CDD" id="cd00093">
    <property type="entry name" value="HTH_XRE"/>
    <property type="match status" value="1"/>
</dbReference>
<evidence type="ECO:0000313" key="3">
    <source>
        <dbReference type="Proteomes" id="UP001500897"/>
    </source>
</evidence>
<organism evidence="2 3">
    <name type="scientific">Kitasatospora saccharophila</name>
    <dbReference type="NCBI Taxonomy" id="407973"/>
    <lineage>
        <taxon>Bacteria</taxon>
        <taxon>Bacillati</taxon>
        <taxon>Actinomycetota</taxon>
        <taxon>Actinomycetes</taxon>
        <taxon>Kitasatosporales</taxon>
        <taxon>Streptomycetaceae</taxon>
        <taxon>Kitasatospora</taxon>
    </lineage>
</organism>
<dbReference type="PROSITE" id="PS50943">
    <property type="entry name" value="HTH_CROC1"/>
    <property type="match status" value="1"/>
</dbReference>
<name>A0ABP5K1D0_9ACTN</name>
<dbReference type="InterPro" id="IPR043917">
    <property type="entry name" value="DUF5753"/>
</dbReference>